<feature type="domain" description="O-antigen ligase-related" evidence="7">
    <location>
        <begin position="217"/>
        <end position="366"/>
    </location>
</feature>
<evidence type="ECO:0000259" key="7">
    <source>
        <dbReference type="Pfam" id="PF04932"/>
    </source>
</evidence>
<feature type="transmembrane region" description="Helical" evidence="6">
    <location>
        <begin position="46"/>
        <end position="70"/>
    </location>
</feature>
<dbReference type="InterPro" id="IPR007016">
    <property type="entry name" value="O-antigen_ligase-rel_domated"/>
</dbReference>
<dbReference type="EMBL" id="SPPK01000001">
    <property type="protein sequence ID" value="TFU91178.1"/>
    <property type="molecule type" value="Genomic_DNA"/>
</dbReference>
<feature type="transmembrane region" description="Helical" evidence="6">
    <location>
        <begin position="439"/>
        <end position="459"/>
    </location>
</feature>
<evidence type="ECO:0000256" key="6">
    <source>
        <dbReference type="SAM" id="Phobius"/>
    </source>
</evidence>
<evidence type="ECO:0000256" key="1">
    <source>
        <dbReference type="ARBA" id="ARBA00004141"/>
    </source>
</evidence>
<dbReference type="InterPro" id="IPR051533">
    <property type="entry name" value="WaaL-like"/>
</dbReference>
<gene>
    <name evidence="8" type="ORF">E4T88_04120</name>
</gene>
<evidence type="ECO:0000256" key="2">
    <source>
        <dbReference type="ARBA" id="ARBA00022692"/>
    </source>
</evidence>
<dbReference type="GO" id="GO:0016020">
    <property type="term" value="C:membrane"/>
    <property type="evidence" value="ECO:0007669"/>
    <property type="project" value="UniProtKB-SubCell"/>
</dbReference>
<accession>A0A4Y9IT87</accession>
<comment type="caution">
    <text evidence="8">The sequence shown here is derived from an EMBL/GenBank/DDBJ whole genome shotgun (WGS) entry which is preliminary data.</text>
</comment>
<keyword evidence="3 6" id="KW-1133">Transmembrane helix</keyword>
<dbReference type="Pfam" id="PF04932">
    <property type="entry name" value="Wzy_C"/>
    <property type="match status" value="1"/>
</dbReference>
<feature type="transmembrane region" description="Helical" evidence="6">
    <location>
        <begin position="264"/>
        <end position="283"/>
    </location>
</feature>
<protein>
    <recommendedName>
        <fullName evidence="7">O-antigen ligase-related domain-containing protein</fullName>
    </recommendedName>
</protein>
<dbReference type="Gene3D" id="1.25.40.10">
    <property type="entry name" value="Tetratricopeptide repeat domain"/>
    <property type="match status" value="1"/>
</dbReference>
<keyword evidence="5" id="KW-0802">TPR repeat</keyword>
<dbReference type="PROSITE" id="PS50005">
    <property type="entry name" value="TPR"/>
    <property type="match status" value="1"/>
</dbReference>
<feature type="transmembrane region" description="Helical" evidence="6">
    <location>
        <begin position="134"/>
        <end position="157"/>
    </location>
</feature>
<feature type="transmembrane region" description="Helical" evidence="6">
    <location>
        <begin position="234"/>
        <end position="252"/>
    </location>
</feature>
<dbReference type="AlphaFoldDB" id="A0A4Y9IT87"/>
<feature type="repeat" description="TPR" evidence="5">
    <location>
        <begin position="532"/>
        <end position="565"/>
    </location>
</feature>
<feature type="transmembrane region" description="Helical" evidence="6">
    <location>
        <begin position="77"/>
        <end position="98"/>
    </location>
</feature>
<comment type="subcellular location">
    <subcellularLocation>
        <location evidence="1">Membrane</location>
        <topology evidence="1">Multi-pass membrane protein</topology>
    </subcellularLocation>
</comment>
<dbReference type="Proteomes" id="UP000298285">
    <property type="component" value="Unassembled WGS sequence"/>
</dbReference>
<dbReference type="PANTHER" id="PTHR37422">
    <property type="entry name" value="TEICHURONIC ACID BIOSYNTHESIS PROTEIN TUAE"/>
    <property type="match status" value="1"/>
</dbReference>
<keyword evidence="4 6" id="KW-0472">Membrane</keyword>
<keyword evidence="2 6" id="KW-0812">Transmembrane</keyword>
<feature type="transmembrane region" description="Helical" evidence="6">
    <location>
        <begin position="177"/>
        <end position="194"/>
    </location>
</feature>
<evidence type="ECO:0000313" key="8">
    <source>
        <dbReference type="EMBL" id="TFU91178.1"/>
    </source>
</evidence>
<feature type="transmembrane region" description="Helical" evidence="6">
    <location>
        <begin position="110"/>
        <end position="127"/>
    </location>
</feature>
<evidence type="ECO:0000256" key="3">
    <source>
        <dbReference type="ARBA" id="ARBA00022989"/>
    </source>
</evidence>
<reference evidence="8 9" key="1">
    <citation type="submission" date="2019-03" db="EMBL/GenBank/DDBJ databases">
        <title>Diversity of the mouse oral microbiome.</title>
        <authorList>
            <person name="Joseph S."/>
            <person name="Aduse-Opoku J."/>
            <person name="Curtis M."/>
            <person name="Wade W."/>
            <person name="Hashim A."/>
        </authorList>
    </citation>
    <scope>NUCLEOTIDE SEQUENCE [LARGE SCALE GENOMIC DNA]</scope>
    <source>
        <strain evidence="8 9">P11</strain>
    </source>
</reference>
<name>A0A4Y9IT87_9BACT</name>
<evidence type="ECO:0000313" key="9">
    <source>
        <dbReference type="Proteomes" id="UP000298285"/>
    </source>
</evidence>
<organism evidence="8 9">
    <name type="scientific">Dysgonomonas mossii</name>
    <dbReference type="NCBI Taxonomy" id="163665"/>
    <lineage>
        <taxon>Bacteria</taxon>
        <taxon>Pseudomonadati</taxon>
        <taxon>Bacteroidota</taxon>
        <taxon>Bacteroidia</taxon>
        <taxon>Bacteroidales</taxon>
        <taxon>Dysgonomonadaceae</taxon>
        <taxon>Dysgonomonas</taxon>
    </lineage>
</organism>
<dbReference type="InterPro" id="IPR019734">
    <property type="entry name" value="TPR_rpt"/>
</dbReference>
<evidence type="ECO:0000256" key="4">
    <source>
        <dbReference type="ARBA" id="ARBA00023136"/>
    </source>
</evidence>
<feature type="transmembrane region" description="Helical" evidence="6">
    <location>
        <begin position="210"/>
        <end position="228"/>
    </location>
</feature>
<feature type="transmembrane region" description="Helical" evidence="6">
    <location>
        <begin position="385"/>
        <end position="402"/>
    </location>
</feature>
<dbReference type="InterPro" id="IPR011990">
    <property type="entry name" value="TPR-like_helical_dom_sf"/>
</dbReference>
<dbReference type="PANTHER" id="PTHR37422:SF13">
    <property type="entry name" value="LIPOPOLYSACCHARIDE BIOSYNTHESIS PROTEIN PA4999-RELATED"/>
    <property type="match status" value="1"/>
</dbReference>
<sequence>MTHIDSITYCFKQKKTSFNDVVNYIITAFIIIQVIFLPVFTTDEFMFGAISGKTSVFLISILITFFLILIKFLYKKSITLVICNVDIFLIITVCYVFINCIIKDGAVTNRVLELLGLCFLYLSLRVIKHKQFILILTAIIFSCIIQCIYGNFQLWGILKSQHNQFSLTGGFFNPAPYAGYLASSFPIILGLYFAKDLKIKENALLENSNALRSMSLLAIILIFITLPVTESRAAWFSVICTSIIIFSFKFSLLKRLKDLHPIKIKTLLISVIMVLIIGCFAMYKYKVDSANGRLLIWKVTLGMIEKNPISGVGFDRFKSFYMNEQAEYFAQNPQSSSIAVAGDVEYCFNEPLQFIAENGLIGLIFISVLAFHLIKIPSNGLNRHLIFILKTGLFGILVFGLFSYPSQILPIKANAVCYMGLLAFFDLKRWTIEFKINNILKCTVLFFSILVFSLSFKYISSYIEAWKNWNKAYQFYSIDDYGKSLEYYSKTNFTLARNGDFLTNYGKTLVVSTQYDTAILVLSGAIKEYPNIVAFTAIGDSYKATKRYVLAEQAYLTAYRMNPNRFYTRYLLAKLYDETNQDEKAINIAYGLLNEKPKVESTAVNEIKEEMRNILNKK</sequence>
<dbReference type="SUPFAM" id="SSF48452">
    <property type="entry name" value="TPR-like"/>
    <property type="match status" value="1"/>
</dbReference>
<feature type="transmembrane region" description="Helical" evidence="6">
    <location>
        <begin position="21"/>
        <end position="40"/>
    </location>
</feature>
<proteinExistence type="predicted"/>
<dbReference type="RefSeq" id="WP_135104193.1">
    <property type="nucleotide sequence ID" value="NZ_JADGKW010000001.1"/>
</dbReference>
<evidence type="ECO:0000256" key="5">
    <source>
        <dbReference type="PROSITE-ProRule" id="PRU00339"/>
    </source>
</evidence>
<feature type="transmembrane region" description="Helical" evidence="6">
    <location>
        <begin position="354"/>
        <end position="373"/>
    </location>
</feature>
<dbReference type="OrthoDB" id="1454576at2"/>